<dbReference type="Pfam" id="PF07715">
    <property type="entry name" value="Plug"/>
    <property type="match status" value="1"/>
</dbReference>
<keyword evidence="10 12" id="KW-0472">Membrane</keyword>
<dbReference type="OrthoDB" id="9760333at2"/>
<evidence type="ECO:0000256" key="11">
    <source>
        <dbReference type="ARBA" id="ARBA00023237"/>
    </source>
</evidence>
<evidence type="ECO:0000256" key="3">
    <source>
        <dbReference type="ARBA" id="ARBA00022452"/>
    </source>
</evidence>
<evidence type="ECO:0000256" key="1">
    <source>
        <dbReference type="ARBA" id="ARBA00004571"/>
    </source>
</evidence>
<dbReference type="Gene3D" id="2.40.170.20">
    <property type="entry name" value="TonB-dependent receptor, beta-barrel domain"/>
    <property type="match status" value="1"/>
</dbReference>
<dbReference type="InterPro" id="IPR036942">
    <property type="entry name" value="Beta-barrel_TonB_sf"/>
</dbReference>
<comment type="similarity">
    <text evidence="12 13">Belongs to the TonB-dependent receptor family.</text>
</comment>
<dbReference type="AlphaFoldDB" id="A0A1I4GTQ8"/>
<gene>
    <name evidence="17" type="ORF">SAMN05192568_1003231</name>
</gene>
<keyword evidence="7" id="KW-0408">Iron</keyword>
<evidence type="ECO:0000313" key="17">
    <source>
        <dbReference type="EMBL" id="SFL33345.1"/>
    </source>
</evidence>
<keyword evidence="4" id="KW-0410">Iron transport</keyword>
<dbReference type="GO" id="GO:0015344">
    <property type="term" value="F:siderophore uptake transmembrane transporter activity"/>
    <property type="evidence" value="ECO:0007669"/>
    <property type="project" value="TreeGrafter"/>
</dbReference>
<proteinExistence type="inferred from homology"/>
<dbReference type="Pfam" id="PF00593">
    <property type="entry name" value="TonB_dep_Rec_b-barrel"/>
    <property type="match status" value="1"/>
</dbReference>
<name>A0A1I4GTQ8_9HYPH</name>
<keyword evidence="6 14" id="KW-0732">Signal</keyword>
<dbReference type="PANTHER" id="PTHR32552">
    <property type="entry name" value="FERRICHROME IRON RECEPTOR-RELATED"/>
    <property type="match status" value="1"/>
</dbReference>
<evidence type="ECO:0000256" key="8">
    <source>
        <dbReference type="ARBA" id="ARBA00023065"/>
    </source>
</evidence>
<organism evidence="17 18">
    <name type="scientific">Methylobacterium pseudosasicola</name>
    <dbReference type="NCBI Taxonomy" id="582667"/>
    <lineage>
        <taxon>Bacteria</taxon>
        <taxon>Pseudomonadati</taxon>
        <taxon>Pseudomonadota</taxon>
        <taxon>Alphaproteobacteria</taxon>
        <taxon>Hyphomicrobiales</taxon>
        <taxon>Methylobacteriaceae</taxon>
        <taxon>Methylobacterium</taxon>
    </lineage>
</organism>
<evidence type="ECO:0000256" key="4">
    <source>
        <dbReference type="ARBA" id="ARBA00022496"/>
    </source>
</evidence>
<protein>
    <submittedName>
        <fullName evidence="17">Iron complex outermembrane recepter protein</fullName>
    </submittedName>
</protein>
<evidence type="ECO:0000256" key="10">
    <source>
        <dbReference type="ARBA" id="ARBA00023136"/>
    </source>
</evidence>
<keyword evidence="11 12" id="KW-0998">Cell outer membrane</keyword>
<dbReference type="PANTHER" id="PTHR32552:SF89">
    <property type="entry name" value="CATECHOLATE SIDEROPHORE RECEPTOR FIU"/>
    <property type="match status" value="1"/>
</dbReference>
<evidence type="ECO:0000256" key="14">
    <source>
        <dbReference type="SAM" id="SignalP"/>
    </source>
</evidence>
<dbReference type="InterPro" id="IPR037066">
    <property type="entry name" value="Plug_dom_sf"/>
</dbReference>
<dbReference type="Proteomes" id="UP000199048">
    <property type="component" value="Unassembled WGS sequence"/>
</dbReference>
<feature type="domain" description="TonB-dependent receptor plug" evidence="16">
    <location>
        <begin position="59"/>
        <end position="166"/>
    </location>
</feature>
<dbReference type="STRING" id="582667.SAMN05192568_1003231"/>
<accession>A0A1I4GTQ8</accession>
<keyword evidence="5 12" id="KW-0812">Transmembrane</keyword>
<comment type="subcellular location">
    <subcellularLocation>
        <location evidence="1 12">Cell outer membrane</location>
        <topology evidence="1 12">Multi-pass membrane protein</topology>
    </subcellularLocation>
</comment>
<keyword evidence="8" id="KW-0406">Ion transport</keyword>
<evidence type="ECO:0000256" key="13">
    <source>
        <dbReference type="RuleBase" id="RU003357"/>
    </source>
</evidence>
<dbReference type="PROSITE" id="PS52016">
    <property type="entry name" value="TONB_DEPENDENT_REC_3"/>
    <property type="match status" value="1"/>
</dbReference>
<evidence type="ECO:0000256" key="9">
    <source>
        <dbReference type="ARBA" id="ARBA00023077"/>
    </source>
</evidence>
<keyword evidence="2 12" id="KW-0813">Transport</keyword>
<evidence type="ECO:0000256" key="7">
    <source>
        <dbReference type="ARBA" id="ARBA00023004"/>
    </source>
</evidence>
<dbReference type="SUPFAM" id="SSF56935">
    <property type="entry name" value="Porins"/>
    <property type="match status" value="1"/>
</dbReference>
<dbReference type="InterPro" id="IPR039426">
    <property type="entry name" value="TonB-dep_rcpt-like"/>
</dbReference>
<dbReference type="InterPro" id="IPR012910">
    <property type="entry name" value="Plug_dom"/>
</dbReference>
<dbReference type="GO" id="GO:0009279">
    <property type="term" value="C:cell outer membrane"/>
    <property type="evidence" value="ECO:0007669"/>
    <property type="project" value="UniProtKB-SubCell"/>
</dbReference>
<evidence type="ECO:0000259" key="16">
    <source>
        <dbReference type="Pfam" id="PF07715"/>
    </source>
</evidence>
<dbReference type="EMBL" id="FOTK01000003">
    <property type="protein sequence ID" value="SFL33345.1"/>
    <property type="molecule type" value="Genomic_DNA"/>
</dbReference>
<keyword evidence="18" id="KW-1185">Reference proteome</keyword>
<feature type="signal peptide" evidence="14">
    <location>
        <begin position="1"/>
        <end position="19"/>
    </location>
</feature>
<keyword evidence="3 12" id="KW-1134">Transmembrane beta strand</keyword>
<evidence type="ECO:0000313" key="18">
    <source>
        <dbReference type="Proteomes" id="UP000199048"/>
    </source>
</evidence>
<evidence type="ECO:0000256" key="5">
    <source>
        <dbReference type="ARBA" id="ARBA00022692"/>
    </source>
</evidence>
<sequence length="797" mass="86769">MTKIRTFYIQVLLSSVALAALQTPALAQQVNDLGTVSVEAAANQAGGADRGTPLLAEQNGTSAATTLRQEDIARQPGTQNVAQQIGKVVGVNSYSRDASGLFGGGYSIRGFDSTQIGLSLNGVPLNDPGTSAVTPQVYTDSENLCSVDVSQGTSAGAVAQHGAIGGQVSMSQCVPTDTPKTTVSQSFGSYNNFKSFIRANTGLMYDDAPKGYLSYSHAQSDYFTGPGAADRHHVDSRFDLKLEGGASLSFNSFFNYFENTYIRPVSKAQYAAFGYRNGWLTVPPTLLAGPKAVFAQTNAAVPYTPANMGYGPYQWEPGRHAYASIDGVFPLTDAIDLKVTPYYLHQESGSSSETLLKEEGYKNKFLTNPIGAFTAYGTRNTNALLVQMSQSNFDRVGNTATLTGRFGEHTISGGLWTEYTHQHQLRPFEQIDPATNTIPDIFFESHLLKDYNGRIVTNRDWTTDYYNTALSLSDSIALFDDRLHIDLSGRERIYSRLFHNLPAGSSATTDSYLEYKVKRNYAFFLPSFGVRYDLDDTNQIFFNASMGARVPPNLADGGHVNNTTNLVTMDELKPERSLSFDTGYRYKGDLLNVNATAFLIKYSDRIAVTIKNGDLLSSKYTNIGSTTAIGTEIEVGTKPYEGWSVLLSQAVNDDTLDMNLKVDDTNKILQTKGKQYFNAPKYITNATLMYEDGPLYGFARAKWTSSVFATLTNDIRLPGYTTVDLGLGYKLKGTAFLDAIPGAQDGEFKLNLTNVLNAKYLYINPGNSTGIQISSAGTPTFYLGAPFSVVASLSLDF</sequence>
<evidence type="ECO:0000256" key="12">
    <source>
        <dbReference type="PROSITE-ProRule" id="PRU01360"/>
    </source>
</evidence>
<evidence type="ECO:0000256" key="6">
    <source>
        <dbReference type="ARBA" id="ARBA00022729"/>
    </source>
</evidence>
<reference evidence="18" key="1">
    <citation type="submission" date="2016-10" db="EMBL/GenBank/DDBJ databases">
        <authorList>
            <person name="Varghese N."/>
            <person name="Submissions S."/>
        </authorList>
    </citation>
    <scope>NUCLEOTIDE SEQUENCE [LARGE SCALE GENOMIC DNA]</scope>
    <source>
        <strain evidence="18">BL36</strain>
    </source>
</reference>
<evidence type="ECO:0000256" key="2">
    <source>
        <dbReference type="ARBA" id="ARBA00022448"/>
    </source>
</evidence>
<dbReference type="InterPro" id="IPR000531">
    <property type="entry name" value="Beta-barrel_TonB"/>
</dbReference>
<feature type="domain" description="TonB-dependent receptor-like beta-barrel" evidence="15">
    <location>
        <begin position="285"/>
        <end position="738"/>
    </location>
</feature>
<evidence type="ECO:0000259" key="15">
    <source>
        <dbReference type="Pfam" id="PF00593"/>
    </source>
</evidence>
<feature type="chain" id="PRO_5011716456" evidence="14">
    <location>
        <begin position="20"/>
        <end position="797"/>
    </location>
</feature>
<dbReference type="Gene3D" id="2.170.130.10">
    <property type="entry name" value="TonB-dependent receptor, plug domain"/>
    <property type="match status" value="1"/>
</dbReference>
<keyword evidence="9 13" id="KW-0798">TonB box</keyword>